<comment type="caution">
    <text evidence="2">The sequence shown here is derived from an EMBL/GenBank/DDBJ whole genome shotgun (WGS) entry which is preliminary data.</text>
</comment>
<reference evidence="2 3" key="1">
    <citation type="submission" date="2012-09" db="EMBL/GenBank/DDBJ databases">
        <authorList>
            <person name="Dupont C.L."/>
            <person name="Rusch D.B."/>
            <person name="Lombardo M.-J."/>
            <person name="Novotny M."/>
            <person name="Yee-Greenbaum J."/>
            <person name="Laskin R."/>
        </authorList>
    </citation>
    <scope>NUCLEOTIDE SEQUENCE [LARGE SCALE GENOMIC DNA]</scope>
    <source>
        <strain evidence="2">SAR86E</strain>
    </source>
</reference>
<keyword evidence="3" id="KW-1185">Reference proteome</keyword>
<sequence length="155" mass="18407">MKGSLQRRVRLKNLKSQARRVKGNLQRRVHLKNLRSQARRPRENQQKKAHQRSQRVPAKKLKKKHQILPQMNQRDPLKPNHLQIAHLIQAIKKLKKVTMKAVMQIHLLVKIHKSHPLELMKLQMLINQAKHQILKKQICLALMQAPVQRIRVILR</sequence>
<evidence type="ECO:0000313" key="2">
    <source>
        <dbReference type="EMBL" id="EKO36299.1"/>
    </source>
</evidence>
<evidence type="ECO:0000313" key="3">
    <source>
        <dbReference type="Proteomes" id="UP000010310"/>
    </source>
</evidence>
<dbReference type="AlphaFoldDB" id="K6G4Z0"/>
<dbReference type="EMBL" id="AMWX01000009">
    <property type="protein sequence ID" value="EKO36299.1"/>
    <property type="molecule type" value="Genomic_DNA"/>
</dbReference>
<protein>
    <submittedName>
        <fullName evidence="2">Uncharacterized protein</fullName>
    </submittedName>
</protein>
<organism evidence="2 3">
    <name type="scientific">SAR86 cluster bacterium SAR86E</name>
    <dbReference type="NCBI Taxonomy" id="1208365"/>
    <lineage>
        <taxon>Bacteria</taxon>
        <taxon>Pseudomonadati</taxon>
        <taxon>Pseudomonadota</taxon>
        <taxon>Gammaproteobacteria</taxon>
        <taxon>SAR86 cluster</taxon>
    </lineage>
</organism>
<proteinExistence type="predicted"/>
<feature type="compositionally biased region" description="Basic residues" evidence="1">
    <location>
        <begin position="47"/>
        <end position="65"/>
    </location>
</feature>
<accession>K6G4Z0</accession>
<dbReference type="Proteomes" id="UP000010310">
    <property type="component" value="Unassembled WGS sequence"/>
</dbReference>
<evidence type="ECO:0000256" key="1">
    <source>
        <dbReference type="SAM" id="MobiDB-lite"/>
    </source>
</evidence>
<feature type="region of interest" description="Disordered" evidence="1">
    <location>
        <begin position="33"/>
        <end position="65"/>
    </location>
</feature>
<name>K6G4Z0_9GAMM</name>
<gene>
    <name evidence="2" type="ORF">B273_0406</name>
</gene>